<evidence type="ECO:0000256" key="4">
    <source>
        <dbReference type="ARBA" id="ARBA00023284"/>
    </source>
</evidence>
<evidence type="ECO:0000256" key="6">
    <source>
        <dbReference type="SAM" id="SignalP"/>
    </source>
</evidence>
<dbReference type="Pfam" id="PF00578">
    <property type="entry name" value="AhpC-TSA"/>
    <property type="match status" value="1"/>
</dbReference>
<dbReference type="OrthoDB" id="6399635at2"/>
<dbReference type="Proteomes" id="UP000236731">
    <property type="component" value="Unassembled WGS sequence"/>
</dbReference>
<dbReference type="PROSITE" id="PS00194">
    <property type="entry name" value="THIOREDOXIN_1"/>
    <property type="match status" value="1"/>
</dbReference>
<proteinExistence type="predicted"/>
<dbReference type="InterPro" id="IPR036249">
    <property type="entry name" value="Thioredoxin-like_sf"/>
</dbReference>
<feature type="domain" description="Thioredoxin" evidence="7">
    <location>
        <begin position="241"/>
        <end position="379"/>
    </location>
</feature>
<evidence type="ECO:0000256" key="3">
    <source>
        <dbReference type="ARBA" id="ARBA00023157"/>
    </source>
</evidence>
<dbReference type="InterPro" id="IPR050553">
    <property type="entry name" value="Thioredoxin_ResA/DsbE_sf"/>
</dbReference>
<keyword evidence="3" id="KW-1015">Disulfide bond</keyword>
<dbReference type="InterPro" id="IPR025380">
    <property type="entry name" value="DUF4369"/>
</dbReference>
<keyword evidence="5" id="KW-0175">Coiled coil</keyword>
<dbReference type="PANTHER" id="PTHR42852">
    <property type="entry name" value="THIOL:DISULFIDE INTERCHANGE PROTEIN DSBE"/>
    <property type="match status" value="1"/>
</dbReference>
<dbReference type="PROSITE" id="PS51352">
    <property type="entry name" value="THIOREDOXIN_2"/>
    <property type="match status" value="1"/>
</dbReference>
<accession>A0A1H5TVK3</accession>
<protein>
    <submittedName>
        <fullName evidence="8">Peroxiredoxin</fullName>
    </submittedName>
</protein>
<comment type="subcellular location">
    <subcellularLocation>
        <location evidence="1">Cell envelope</location>
    </subcellularLocation>
</comment>
<dbReference type="InterPro" id="IPR017937">
    <property type="entry name" value="Thioredoxin_CS"/>
</dbReference>
<dbReference type="InterPro" id="IPR000866">
    <property type="entry name" value="AhpC/TSA"/>
</dbReference>
<dbReference type="AlphaFoldDB" id="A0A1H5TVK3"/>
<evidence type="ECO:0000256" key="1">
    <source>
        <dbReference type="ARBA" id="ARBA00004196"/>
    </source>
</evidence>
<organism evidence="8 9">
    <name type="scientific">Sphingobacterium lactis</name>
    <dbReference type="NCBI Taxonomy" id="797291"/>
    <lineage>
        <taxon>Bacteria</taxon>
        <taxon>Pseudomonadati</taxon>
        <taxon>Bacteroidota</taxon>
        <taxon>Sphingobacteriia</taxon>
        <taxon>Sphingobacteriales</taxon>
        <taxon>Sphingobacteriaceae</taxon>
        <taxon>Sphingobacterium</taxon>
    </lineage>
</organism>
<keyword evidence="4" id="KW-0676">Redox-active center</keyword>
<dbReference type="SUPFAM" id="SSF52833">
    <property type="entry name" value="Thioredoxin-like"/>
    <property type="match status" value="1"/>
</dbReference>
<name>A0A1H5TVK3_9SPHI</name>
<keyword evidence="6" id="KW-0732">Signal</keyword>
<dbReference type="Pfam" id="PF14289">
    <property type="entry name" value="DUF4369"/>
    <property type="match status" value="1"/>
</dbReference>
<dbReference type="GO" id="GO:0030313">
    <property type="term" value="C:cell envelope"/>
    <property type="evidence" value="ECO:0007669"/>
    <property type="project" value="UniProtKB-SubCell"/>
</dbReference>
<dbReference type="GO" id="GO:0016491">
    <property type="term" value="F:oxidoreductase activity"/>
    <property type="evidence" value="ECO:0007669"/>
    <property type="project" value="InterPro"/>
</dbReference>
<feature type="coiled-coil region" evidence="5">
    <location>
        <begin position="145"/>
        <end position="172"/>
    </location>
</feature>
<dbReference type="PANTHER" id="PTHR42852:SF6">
    <property type="entry name" value="THIOL:DISULFIDE INTERCHANGE PROTEIN DSBE"/>
    <property type="match status" value="1"/>
</dbReference>
<dbReference type="RefSeq" id="WP_103905125.1">
    <property type="nucleotide sequence ID" value="NZ_CP049246.1"/>
</dbReference>
<evidence type="ECO:0000313" key="8">
    <source>
        <dbReference type="EMBL" id="SEF66800.1"/>
    </source>
</evidence>
<dbReference type="Gene3D" id="3.40.30.10">
    <property type="entry name" value="Glutaredoxin"/>
    <property type="match status" value="1"/>
</dbReference>
<evidence type="ECO:0000256" key="2">
    <source>
        <dbReference type="ARBA" id="ARBA00022748"/>
    </source>
</evidence>
<reference evidence="9" key="1">
    <citation type="submission" date="2016-10" db="EMBL/GenBank/DDBJ databases">
        <authorList>
            <person name="Varghese N."/>
            <person name="Submissions S."/>
        </authorList>
    </citation>
    <scope>NUCLEOTIDE SEQUENCE [LARGE SCALE GENOMIC DNA]</scope>
    <source>
        <strain evidence="9">DSM 22361</strain>
    </source>
</reference>
<evidence type="ECO:0000259" key="7">
    <source>
        <dbReference type="PROSITE" id="PS51352"/>
    </source>
</evidence>
<dbReference type="EMBL" id="FNUT01000002">
    <property type="protein sequence ID" value="SEF66800.1"/>
    <property type="molecule type" value="Genomic_DNA"/>
</dbReference>
<dbReference type="GO" id="GO:0016209">
    <property type="term" value="F:antioxidant activity"/>
    <property type="evidence" value="ECO:0007669"/>
    <property type="project" value="InterPro"/>
</dbReference>
<keyword evidence="9" id="KW-1185">Reference proteome</keyword>
<feature type="signal peptide" evidence="6">
    <location>
        <begin position="1"/>
        <end position="23"/>
    </location>
</feature>
<sequence length="379" mass="42617">MKFTKIITLGGLGLFGLLQGAIAQTARPFTIDGKVPSTTKTIKLMYYDFDTDEMVEDSTAVRNGAFALKGNITGASYAGLYFFGDSAGTKGADEFWFYLNPGRNTIDATQGKKAMLVAGDAPAQKYIDFKKDIEEKKSVLKTPEYEAEVKKIEELRDQLVALEEGLKEQYGTNESIYEDAEYEFIQNNPDNTLSLQFLKGYLDKERPDYAKWKALYEALSAEIRNTPKGLEIAKLIESEAVKEGGIAPDFTQEDVDGKPFQFSSIKGKYVLIDFWASWCVPCRKENPNVVKAYHKYKDKNFEIVGISLDTQRESWIKAIADDKLEWINVSDLKGWKNEVSMDYGIKAVPSNFLVDPEGKIIGVNLRGEDLEKKLAEILE</sequence>
<evidence type="ECO:0000256" key="5">
    <source>
        <dbReference type="SAM" id="Coils"/>
    </source>
</evidence>
<keyword evidence="2" id="KW-0201">Cytochrome c-type biogenesis</keyword>
<dbReference type="InterPro" id="IPR013766">
    <property type="entry name" value="Thioredoxin_domain"/>
</dbReference>
<dbReference type="GO" id="GO:0017004">
    <property type="term" value="P:cytochrome complex assembly"/>
    <property type="evidence" value="ECO:0007669"/>
    <property type="project" value="UniProtKB-KW"/>
</dbReference>
<feature type="chain" id="PRO_5009285508" evidence="6">
    <location>
        <begin position="24"/>
        <end position="379"/>
    </location>
</feature>
<evidence type="ECO:0000313" key="9">
    <source>
        <dbReference type="Proteomes" id="UP000236731"/>
    </source>
</evidence>
<dbReference type="CDD" id="cd02966">
    <property type="entry name" value="TlpA_like_family"/>
    <property type="match status" value="1"/>
</dbReference>
<gene>
    <name evidence="8" type="ORF">SAMN05421877_10293</name>
</gene>